<sequence length="267" mass="30501">MQKAPCTKVGLARQYLIKNFATLPSDGAEVLNGHVLFLYTTHDRVLSCTLTALKDVVPGDVSLYSYQIKKLCKLLKKFRHLTDESEHTNFAVLCHEVLVIAGPVPSTITESATPLTCDPAPSSDGHVKLSLRKGFSSPRRDRIRKRLEFVSKGKFEMKRKYVAQMKDLNAQHHKTVKVKYLNQVIKRKDVIIVKLKKLVVDSLHQELTTTKIQLAVLMRKHRRLKLYRQCTRTSTSEPIAGNTSKLHHELQYKDTVIRHLENEILVL</sequence>
<name>A0AAD9KG24_9ANNE</name>
<accession>A0AAD9KG24</accession>
<evidence type="ECO:0000313" key="2">
    <source>
        <dbReference type="Proteomes" id="UP001208570"/>
    </source>
</evidence>
<dbReference type="Proteomes" id="UP001208570">
    <property type="component" value="Unassembled WGS sequence"/>
</dbReference>
<reference evidence="1" key="1">
    <citation type="journal article" date="2023" name="Mol. Biol. Evol.">
        <title>Third-Generation Sequencing Reveals the Adaptive Role of the Epigenome in Three Deep-Sea Polychaetes.</title>
        <authorList>
            <person name="Perez M."/>
            <person name="Aroh O."/>
            <person name="Sun Y."/>
            <person name="Lan Y."/>
            <person name="Juniper S.K."/>
            <person name="Young C.R."/>
            <person name="Angers B."/>
            <person name="Qian P.Y."/>
        </authorList>
    </citation>
    <scope>NUCLEOTIDE SEQUENCE</scope>
    <source>
        <strain evidence="1">P08H-3</strain>
    </source>
</reference>
<dbReference type="AlphaFoldDB" id="A0AAD9KG24"/>
<dbReference type="EMBL" id="JAODUP010000003">
    <property type="protein sequence ID" value="KAK2170435.1"/>
    <property type="molecule type" value="Genomic_DNA"/>
</dbReference>
<keyword evidence="2" id="KW-1185">Reference proteome</keyword>
<protein>
    <submittedName>
        <fullName evidence="1">Uncharacterized protein</fullName>
    </submittedName>
</protein>
<comment type="caution">
    <text evidence="1">The sequence shown here is derived from an EMBL/GenBank/DDBJ whole genome shotgun (WGS) entry which is preliminary data.</text>
</comment>
<evidence type="ECO:0000313" key="1">
    <source>
        <dbReference type="EMBL" id="KAK2170435.1"/>
    </source>
</evidence>
<gene>
    <name evidence="1" type="ORF">LSH36_3g30044</name>
</gene>
<proteinExistence type="predicted"/>
<organism evidence="1 2">
    <name type="scientific">Paralvinella palmiformis</name>
    <dbReference type="NCBI Taxonomy" id="53620"/>
    <lineage>
        <taxon>Eukaryota</taxon>
        <taxon>Metazoa</taxon>
        <taxon>Spiralia</taxon>
        <taxon>Lophotrochozoa</taxon>
        <taxon>Annelida</taxon>
        <taxon>Polychaeta</taxon>
        <taxon>Sedentaria</taxon>
        <taxon>Canalipalpata</taxon>
        <taxon>Terebellida</taxon>
        <taxon>Terebelliformia</taxon>
        <taxon>Alvinellidae</taxon>
        <taxon>Paralvinella</taxon>
    </lineage>
</organism>